<gene>
    <name evidence="1" type="ORF">VT99_12482</name>
    <name evidence="2" type="ORF">VU01_11774</name>
</gene>
<dbReference type="EMBL" id="MTKS01000177">
    <property type="protein sequence ID" value="RWX51246.1"/>
    <property type="molecule type" value="Genomic_DNA"/>
</dbReference>
<evidence type="ECO:0000313" key="2">
    <source>
        <dbReference type="EMBL" id="RWX51246.1"/>
    </source>
</evidence>
<organism evidence="1 3">
    <name type="scientific">Candidatus Electrothrix marina</name>
    <dbReference type="NCBI Taxonomy" id="1859130"/>
    <lineage>
        <taxon>Bacteria</taxon>
        <taxon>Pseudomonadati</taxon>
        <taxon>Thermodesulfobacteriota</taxon>
        <taxon>Desulfobulbia</taxon>
        <taxon>Desulfobulbales</taxon>
        <taxon>Desulfobulbaceae</taxon>
        <taxon>Candidatus Electrothrix</taxon>
    </lineage>
</organism>
<accession>A0A3S3U844</accession>
<proteinExistence type="predicted"/>
<dbReference type="Proteomes" id="UP000288892">
    <property type="component" value="Unassembled WGS sequence"/>
</dbReference>
<sequence length="215" mass="23648">MIAPCRRQYIFLLILCTFYLITVPAKAGQTPPVSLTLPLATLHQALSSLLPLPVEQKKKNSNFRGTFVIDSISRLAVKQNVIALQGQLSGRNMAVNAQVGGQTIQIKLGQMVLPISCDIALRYDQKRKTLFLRPTFYNQAPQHDPAATALAPLLEGLNKEYTLPLNKLDPLVGKLGVTPIFVQLEPVDIRLNGDSLVFQFRPHAGKLDPTGTGRK</sequence>
<evidence type="ECO:0000313" key="1">
    <source>
        <dbReference type="EMBL" id="RWX45908.1"/>
    </source>
</evidence>
<protein>
    <recommendedName>
        <fullName evidence="5">DUF1439 domain-containing protein</fullName>
    </recommendedName>
</protein>
<comment type="caution">
    <text evidence="1">The sequence shown here is derived from an EMBL/GenBank/DDBJ whole genome shotgun (WGS) entry which is preliminary data.</text>
</comment>
<keyword evidence="4" id="KW-1185">Reference proteome</keyword>
<evidence type="ECO:0000313" key="3">
    <source>
        <dbReference type="Proteomes" id="UP000286862"/>
    </source>
</evidence>
<dbReference type="AlphaFoldDB" id="A0A3S3U844"/>
<reference evidence="3 4" key="1">
    <citation type="submission" date="2017-01" db="EMBL/GenBank/DDBJ databases">
        <title>The cable genome- insights into the physiology and evolution of filamentous bacteria capable of sulfide oxidation via long distance electron transfer.</title>
        <authorList>
            <person name="Schreiber L."/>
            <person name="Bjerg J.T."/>
            <person name="Boggild A."/>
            <person name="Van De Vossenberg J."/>
            <person name="Meysman F."/>
            <person name="Nielsen L.P."/>
            <person name="Schramm A."/>
            <person name="Kjeldsen K.U."/>
        </authorList>
    </citation>
    <scope>NUCLEOTIDE SEQUENCE [LARGE SCALE GENOMIC DNA]</scope>
    <source>
        <strain evidence="1">A2</strain>
        <strain evidence="2">A5</strain>
    </source>
</reference>
<dbReference type="Proteomes" id="UP000286862">
    <property type="component" value="Unassembled WGS sequence"/>
</dbReference>
<name>A0A3S3U844_9BACT</name>
<evidence type="ECO:0000313" key="4">
    <source>
        <dbReference type="Proteomes" id="UP000288892"/>
    </source>
</evidence>
<dbReference type="EMBL" id="MTKQ01000248">
    <property type="protein sequence ID" value="RWX45908.1"/>
    <property type="molecule type" value="Genomic_DNA"/>
</dbReference>
<evidence type="ECO:0008006" key="5">
    <source>
        <dbReference type="Google" id="ProtNLM"/>
    </source>
</evidence>